<reference evidence="2" key="1">
    <citation type="submission" date="2019-07" db="EMBL/GenBank/DDBJ databases">
        <title>De Novo Assembly of kiwifruit Actinidia rufa.</title>
        <authorList>
            <person name="Sugita-Konishi S."/>
            <person name="Sato K."/>
            <person name="Mori E."/>
            <person name="Abe Y."/>
            <person name="Kisaki G."/>
            <person name="Hamano K."/>
            <person name="Suezawa K."/>
            <person name="Otani M."/>
            <person name="Fukuda T."/>
            <person name="Manabe T."/>
            <person name="Gomi K."/>
            <person name="Tabuchi M."/>
            <person name="Akimitsu K."/>
            <person name="Kataoka I."/>
        </authorList>
    </citation>
    <scope>NUCLEOTIDE SEQUENCE [LARGE SCALE GENOMIC DNA]</scope>
    <source>
        <strain evidence="2">cv. Fuchu</strain>
    </source>
</reference>
<evidence type="ECO:0000313" key="2">
    <source>
        <dbReference type="Proteomes" id="UP000585474"/>
    </source>
</evidence>
<evidence type="ECO:0000313" key="1">
    <source>
        <dbReference type="EMBL" id="GFS35299.1"/>
    </source>
</evidence>
<protein>
    <submittedName>
        <fullName evidence="1">Uncharacterized protein</fullName>
    </submittedName>
</protein>
<organism evidence="1 2">
    <name type="scientific">Actinidia rufa</name>
    <dbReference type="NCBI Taxonomy" id="165716"/>
    <lineage>
        <taxon>Eukaryota</taxon>
        <taxon>Viridiplantae</taxon>
        <taxon>Streptophyta</taxon>
        <taxon>Embryophyta</taxon>
        <taxon>Tracheophyta</taxon>
        <taxon>Spermatophyta</taxon>
        <taxon>Magnoliopsida</taxon>
        <taxon>eudicotyledons</taxon>
        <taxon>Gunneridae</taxon>
        <taxon>Pentapetalae</taxon>
        <taxon>asterids</taxon>
        <taxon>Ericales</taxon>
        <taxon>Actinidiaceae</taxon>
        <taxon>Actinidia</taxon>
    </lineage>
</organism>
<gene>
    <name evidence="1" type="ORF">Acr_00g0038960</name>
</gene>
<comment type="caution">
    <text evidence="1">The sequence shown here is derived from an EMBL/GenBank/DDBJ whole genome shotgun (WGS) entry which is preliminary data.</text>
</comment>
<keyword evidence="2" id="KW-1185">Reference proteome</keyword>
<dbReference type="Proteomes" id="UP000585474">
    <property type="component" value="Unassembled WGS sequence"/>
</dbReference>
<dbReference type="EMBL" id="BJWL01000226">
    <property type="protein sequence ID" value="GFS35299.1"/>
    <property type="molecule type" value="Genomic_DNA"/>
</dbReference>
<accession>A0A7J0DHF5</accession>
<dbReference type="OrthoDB" id="1748983at2759"/>
<proteinExistence type="predicted"/>
<name>A0A7J0DHF5_9ERIC</name>
<dbReference type="AlphaFoldDB" id="A0A7J0DHF5"/>
<sequence length="146" mass="16324">MMGVIGAQRDIRMAALSETITDERVTDEMNANIIAQFTEKEVRDALFQMHCTKSPGPDGKHAIFFQRFWHIVSSDIMDPIYQDAGVSLGNEADAGKPFVIRQLKHLGILEKVVEVTSASKNQDVYVESMFLYATGQRFPSSAKRPS</sequence>